<keyword evidence="2 4" id="KW-0863">Zinc-finger</keyword>
<keyword evidence="3" id="KW-0862">Zinc</keyword>
<dbReference type="GO" id="GO:0000981">
    <property type="term" value="F:DNA-binding transcription factor activity, RNA polymerase II-specific"/>
    <property type="evidence" value="ECO:0007669"/>
    <property type="project" value="TreeGrafter"/>
</dbReference>
<keyword evidence="1" id="KW-0479">Metal-binding</keyword>
<sequence length="63" mass="7642">MRTHTQQKPFECDVCRRRFSQSSTLRNHTRLHTGKSCQNTRLYEVVLLFPRFSNFSQYDCEKK</sequence>
<evidence type="ECO:0000256" key="3">
    <source>
        <dbReference type="ARBA" id="ARBA00022833"/>
    </source>
</evidence>
<evidence type="ECO:0000259" key="5">
    <source>
        <dbReference type="PROSITE" id="PS50157"/>
    </source>
</evidence>
<dbReference type="Gene3D" id="3.30.160.60">
    <property type="entry name" value="Classic Zinc Finger"/>
    <property type="match status" value="1"/>
</dbReference>
<feature type="domain" description="C2H2-type" evidence="5">
    <location>
        <begin position="10"/>
        <end position="37"/>
    </location>
</feature>
<gene>
    <name evidence="6" type="ORF">LARSCL_LOCUS22753</name>
</gene>
<name>A0AAV2C1E7_9ARAC</name>
<comment type="caution">
    <text evidence="6">The sequence shown here is derived from an EMBL/GenBank/DDBJ whole genome shotgun (WGS) entry which is preliminary data.</text>
</comment>
<dbReference type="PROSITE" id="PS50157">
    <property type="entry name" value="ZINC_FINGER_C2H2_2"/>
    <property type="match status" value="1"/>
</dbReference>
<evidence type="ECO:0000256" key="1">
    <source>
        <dbReference type="ARBA" id="ARBA00022723"/>
    </source>
</evidence>
<keyword evidence="7" id="KW-1185">Reference proteome</keyword>
<protein>
    <recommendedName>
        <fullName evidence="5">C2H2-type domain-containing protein</fullName>
    </recommendedName>
</protein>
<dbReference type="EMBL" id="CAXIEN010000913">
    <property type="protein sequence ID" value="CAL1301876.1"/>
    <property type="molecule type" value="Genomic_DNA"/>
</dbReference>
<dbReference type="PANTHER" id="PTHR23235:SF120">
    <property type="entry name" value="KRUPPEL-LIKE FACTOR 15"/>
    <property type="match status" value="1"/>
</dbReference>
<dbReference type="Pfam" id="PF00096">
    <property type="entry name" value="zf-C2H2"/>
    <property type="match status" value="1"/>
</dbReference>
<reference evidence="6 7" key="1">
    <citation type="submission" date="2024-04" db="EMBL/GenBank/DDBJ databases">
        <authorList>
            <person name="Rising A."/>
            <person name="Reimegard J."/>
            <person name="Sonavane S."/>
            <person name="Akerstrom W."/>
            <person name="Nylinder S."/>
            <person name="Hedman E."/>
            <person name="Kallberg Y."/>
        </authorList>
    </citation>
    <scope>NUCLEOTIDE SEQUENCE [LARGE SCALE GENOMIC DNA]</scope>
</reference>
<accession>A0AAV2C1E7</accession>
<dbReference type="FunFam" id="3.30.160.60:FF:000501">
    <property type="entry name" value="PR domain zinc finger protein 12"/>
    <property type="match status" value="1"/>
</dbReference>
<dbReference type="InterPro" id="IPR036236">
    <property type="entry name" value="Znf_C2H2_sf"/>
</dbReference>
<dbReference type="GO" id="GO:0000978">
    <property type="term" value="F:RNA polymerase II cis-regulatory region sequence-specific DNA binding"/>
    <property type="evidence" value="ECO:0007669"/>
    <property type="project" value="TreeGrafter"/>
</dbReference>
<dbReference type="Proteomes" id="UP001497382">
    <property type="component" value="Unassembled WGS sequence"/>
</dbReference>
<evidence type="ECO:0000313" key="6">
    <source>
        <dbReference type="EMBL" id="CAL1301876.1"/>
    </source>
</evidence>
<dbReference type="PANTHER" id="PTHR23235">
    <property type="entry name" value="KRUEPPEL-LIKE TRANSCRIPTION FACTOR"/>
    <property type="match status" value="1"/>
</dbReference>
<dbReference type="AlphaFoldDB" id="A0AAV2C1E7"/>
<dbReference type="GO" id="GO:0008270">
    <property type="term" value="F:zinc ion binding"/>
    <property type="evidence" value="ECO:0007669"/>
    <property type="project" value="UniProtKB-KW"/>
</dbReference>
<dbReference type="PROSITE" id="PS00028">
    <property type="entry name" value="ZINC_FINGER_C2H2_1"/>
    <property type="match status" value="1"/>
</dbReference>
<proteinExistence type="predicted"/>
<evidence type="ECO:0000256" key="4">
    <source>
        <dbReference type="PROSITE-ProRule" id="PRU00042"/>
    </source>
</evidence>
<evidence type="ECO:0000256" key="2">
    <source>
        <dbReference type="ARBA" id="ARBA00022771"/>
    </source>
</evidence>
<evidence type="ECO:0000313" key="7">
    <source>
        <dbReference type="Proteomes" id="UP001497382"/>
    </source>
</evidence>
<dbReference type="InterPro" id="IPR013087">
    <property type="entry name" value="Znf_C2H2_type"/>
</dbReference>
<organism evidence="6 7">
    <name type="scientific">Larinioides sclopetarius</name>
    <dbReference type="NCBI Taxonomy" id="280406"/>
    <lineage>
        <taxon>Eukaryota</taxon>
        <taxon>Metazoa</taxon>
        <taxon>Ecdysozoa</taxon>
        <taxon>Arthropoda</taxon>
        <taxon>Chelicerata</taxon>
        <taxon>Arachnida</taxon>
        <taxon>Araneae</taxon>
        <taxon>Araneomorphae</taxon>
        <taxon>Entelegynae</taxon>
        <taxon>Araneoidea</taxon>
        <taxon>Araneidae</taxon>
        <taxon>Larinioides</taxon>
    </lineage>
</organism>
<dbReference type="SUPFAM" id="SSF57667">
    <property type="entry name" value="beta-beta-alpha zinc fingers"/>
    <property type="match status" value="1"/>
</dbReference>